<keyword evidence="11" id="KW-1185">Reference proteome</keyword>
<feature type="domain" description="Prepilin type IV endopeptidase peptidase" evidence="8">
    <location>
        <begin position="91"/>
        <end position="190"/>
    </location>
</feature>
<keyword evidence="3" id="KW-1003">Cell membrane</keyword>
<evidence type="ECO:0000256" key="1">
    <source>
        <dbReference type="ARBA" id="ARBA00004651"/>
    </source>
</evidence>
<dbReference type="Pfam" id="PF06750">
    <property type="entry name" value="A24_N_bact"/>
    <property type="match status" value="1"/>
</dbReference>
<keyword evidence="6 7" id="KW-0472">Membrane</keyword>
<dbReference type="Proteomes" id="UP000295310">
    <property type="component" value="Unassembled WGS sequence"/>
</dbReference>
<accession>A0A4R6BEH5</accession>
<feature type="transmembrane region" description="Helical" evidence="7">
    <location>
        <begin position="62"/>
        <end position="81"/>
    </location>
</feature>
<organism evidence="10 11">
    <name type="scientific">Macrococcus brunensis</name>
    <dbReference type="NCBI Taxonomy" id="198483"/>
    <lineage>
        <taxon>Bacteria</taxon>
        <taxon>Bacillati</taxon>
        <taxon>Bacillota</taxon>
        <taxon>Bacilli</taxon>
        <taxon>Bacillales</taxon>
        <taxon>Staphylococcaceae</taxon>
        <taxon>Macrococcus</taxon>
    </lineage>
</organism>
<keyword evidence="4 7" id="KW-0812">Transmembrane</keyword>
<dbReference type="InterPro" id="IPR050882">
    <property type="entry name" value="Prepilin_peptidase/N-MTase"/>
</dbReference>
<feature type="transmembrane region" description="Helical" evidence="7">
    <location>
        <begin position="135"/>
        <end position="157"/>
    </location>
</feature>
<sequence length="232" mass="26936">MFVAVIGSFIGSFMLCLTYQEGSFFRRSQCDSCHSDLAWYELIPIVSFIVQKGRCRKCGDPIPVHVFITELLFFVLFLLFVSENSTTLYAACISFLVPLAIYDLYHFKVPNHMLMLFACILLLIRFPLLFDIQHLIYSFMLIILLHLFYLLTGSIGYGDIKLLSLFALFFPLTYFLLIFMLTYFIGGIAVICFLFYKHNLKKIPLIPFITASTLLVFKFYDELYTIYFGGFL</sequence>
<dbReference type="PANTHER" id="PTHR30487">
    <property type="entry name" value="TYPE 4 PREPILIN-LIKE PROTEINS LEADER PEPTIDE-PROCESSING ENZYME"/>
    <property type="match status" value="1"/>
</dbReference>
<dbReference type="GO" id="GO:0005886">
    <property type="term" value="C:plasma membrane"/>
    <property type="evidence" value="ECO:0007669"/>
    <property type="project" value="UniProtKB-SubCell"/>
</dbReference>
<evidence type="ECO:0000256" key="4">
    <source>
        <dbReference type="ARBA" id="ARBA00022692"/>
    </source>
</evidence>
<feature type="domain" description="Prepilin peptidase A24 N-terminal" evidence="9">
    <location>
        <begin position="4"/>
        <end position="81"/>
    </location>
</feature>
<evidence type="ECO:0000256" key="2">
    <source>
        <dbReference type="ARBA" id="ARBA00005801"/>
    </source>
</evidence>
<gene>
    <name evidence="10" type="ORF">ERX27_04810</name>
</gene>
<dbReference type="Pfam" id="PF01478">
    <property type="entry name" value="Peptidase_A24"/>
    <property type="match status" value="1"/>
</dbReference>
<feature type="transmembrane region" description="Helical" evidence="7">
    <location>
        <begin position="163"/>
        <end position="196"/>
    </location>
</feature>
<dbReference type="GO" id="GO:0006465">
    <property type="term" value="P:signal peptide processing"/>
    <property type="evidence" value="ECO:0007669"/>
    <property type="project" value="TreeGrafter"/>
</dbReference>
<feature type="transmembrane region" description="Helical" evidence="7">
    <location>
        <begin position="111"/>
        <end position="128"/>
    </location>
</feature>
<dbReference type="InterPro" id="IPR000045">
    <property type="entry name" value="Prepilin_IV_endopep_pep"/>
</dbReference>
<dbReference type="PANTHER" id="PTHR30487:SF0">
    <property type="entry name" value="PREPILIN LEADER PEPTIDASE_N-METHYLTRANSFERASE-RELATED"/>
    <property type="match status" value="1"/>
</dbReference>
<dbReference type="OrthoDB" id="9789291at2"/>
<evidence type="ECO:0000256" key="5">
    <source>
        <dbReference type="ARBA" id="ARBA00022989"/>
    </source>
</evidence>
<dbReference type="GO" id="GO:0004190">
    <property type="term" value="F:aspartic-type endopeptidase activity"/>
    <property type="evidence" value="ECO:0007669"/>
    <property type="project" value="InterPro"/>
</dbReference>
<name>A0A4R6BEH5_9STAP</name>
<proteinExistence type="inferred from homology"/>
<comment type="caution">
    <text evidence="10">The sequence shown here is derived from an EMBL/GenBank/DDBJ whole genome shotgun (WGS) entry which is preliminary data.</text>
</comment>
<evidence type="ECO:0000256" key="7">
    <source>
        <dbReference type="SAM" id="Phobius"/>
    </source>
</evidence>
<dbReference type="EMBL" id="SCWA01000006">
    <property type="protein sequence ID" value="TDL98220.1"/>
    <property type="molecule type" value="Genomic_DNA"/>
</dbReference>
<comment type="similarity">
    <text evidence="2">Belongs to the peptidase A24 family.</text>
</comment>
<evidence type="ECO:0000259" key="8">
    <source>
        <dbReference type="Pfam" id="PF01478"/>
    </source>
</evidence>
<keyword evidence="5 7" id="KW-1133">Transmembrane helix</keyword>
<evidence type="ECO:0000259" key="9">
    <source>
        <dbReference type="Pfam" id="PF06750"/>
    </source>
</evidence>
<dbReference type="Gene3D" id="1.20.120.1220">
    <property type="match status" value="1"/>
</dbReference>
<reference evidence="10 11" key="1">
    <citation type="submission" date="2019-01" db="EMBL/GenBank/DDBJ databases">
        <title>Draft genome sequences of the type strains of six Macrococcus species.</title>
        <authorList>
            <person name="Mazhar S."/>
            <person name="Altermann E."/>
            <person name="Hill C."/>
            <person name="Mcauliffe O."/>
        </authorList>
    </citation>
    <scope>NUCLEOTIDE SEQUENCE [LARGE SCALE GENOMIC DNA]</scope>
    <source>
        <strain evidence="10 11">CCM4811</strain>
    </source>
</reference>
<protein>
    <submittedName>
        <fullName evidence="10">Prepilin peptidase</fullName>
    </submittedName>
</protein>
<comment type="subcellular location">
    <subcellularLocation>
        <location evidence="1">Cell membrane</location>
        <topology evidence="1">Multi-pass membrane protein</topology>
    </subcellularLocation>
</comment>
<feature type="transmembrane region" description="Helical" evidence="7">
    <location>
        <begin position="88"/>
        <end position="105"/>
    </location>
</feature>
<dbReference type="AlphaFoldDB" id="A0A4R6BEH5"/>
<dbReference type="InterPro" id="IPR010627">
    <property type="entry name" value="Prepilin_pept_A24_N"/>
</dbReference>
<evidence type="ECO:0000313" key="10">
    <source>
        <dbReference type="EMBL" id="TDL98220.1"/>
    </source>
</evidence>
<evidence type="ECO:0000256" key="3">
    <source>
        <dbReference type="ARBA" id="ARBA00022475"/>
    </source>
</evidence>
<evidence type="ECO:0000313" key="11">
    <source>
        <dbReference type="Proteomes" id="UP000295310"/>
    </source>
</evidence>
<evidence type="ECO:0000256" key="6">
    <source>
        <dbReference type="ARBA" id="ARBA00023136"/>
    </source>
</evidence>
<dbReference type="RefSeq" id="WP_133431698.1">
    <property type="nucleotide sequence ID" value="NZ_SCWA01000006.1"/>
</dbReference>